<dbReference type="Proteomes" id="UP001501207">
    <property type="component" value="Unassembled WGS sequence"/>
</dbReference>
<gene>
    <name evidence="2" type="ORF">GCM10023143_16530</name>
</gene>
<keyword evidence="3" id="KW-1185">Reference proteome</keyword>
<feature type="region of interest" description="Disordered" evidence="1">
    <location>
        <begin position="128"/>
        <end position="167"/>
    </location>
</feature>
<organism evidence="2 3">
    <name type="scientific">Compostibacter hankyongensis</name>
    <dbReference type="NCBI Taxonomy" id="1007089"/>
    <lineage>
        <taxon>Bacteria</taxon>
        <taxon>Pseudomonadati</taxon>
        <taxon>Bacteroidota</taxon>
        <taxon>Chitinophagia</taxon>
        <taxon>Chitinophagales</taxon>
        <taxon>Chitinophagaceae</taxon>
        <taxon>Compostibacter</taxon>
    </lineage>
</organism>
<evidence type="ECO:0000313" key="2">
    <source>
        <dbReference type="EMBL" id="GAA4308847.1"/>
    </source>
</evidence>
<dbReference type="RefSeq" id="WP_344978147.1">
    <property type="nucleotide sequence ID" value="NZ_BAABFN010000002.1"/>
</dbReference>
<dbReference type="EMBL" id="BAABFN010000002">
    <property type="protein sequence ID" value="GAA4308847.1"/>
    <property type="molecule type" value="Genomic_DNA"/>
</dbReference>
<evidence type="ECO:0000313" key="3">
    <source>
        <dbReference type="Proteomes" id="UP001501207"/>
    </source>
</evidence>
<dbReference type="Gene3D" id="3.10.450.50">
    <property type="match status" value="1"/>
</dbReference>
<evidence type="ECO:0008006" key="4">
    <source>
        <dbReference type="Google" id="ProtNLM"/>
    </source>
</evidence>
<reference evidence="3" key="1">
    <citation type="journal article" date="2019" name="Int. J. Syst. Evol. Microbiol.">
        <title>The Global Catalogue of Microorganisms (GCM) 10K type strain sequencing project: providing services to taxonomists for standard genome sequencing and annotation.</title>
        <authorList>
            <consortium name="The Broad Institute Genomics Platform"/>
            <consortium name="The Broad Institute Genome Sequencing Center for Infectious Disease"/>
            <person name="Wu L."/>
            <person name="Ma J."/>
        </authorList>
    </citation>
    <scope>NUCLEOTIDE SEQUENCE [LARGE SCALE GENOMIC DNA]</scope>
    <source>
        <strain evidence="3">JCM 17664</strain>
    </source>
</reference>
<accession>A0ABP8FQG8</accession>
<name>A0ABP8FQG8_9BACT</name>
<evidence type="ECO:0000256" key="1">
    <source>
        <dbReference type="SAM" id="MobiDB-lite"/>
    </source>
</evidence>
<proteinExistence type="predicted"/>
<comment type="caution">
    <text evidence="2">The sequence shown here is derived from an EMBL/GenBank/DDBJ whole genome shotgun (WGS) entry which is preliminary data.</text>
</comment>
<sequence length="167" mass="18560">MQKFLFLLSFVLLTISALPGCRKDNDPKGVALKFLSAIQQMHYEEAKQYATESSKSMLDALASFQKMMPASAREKYQHEQFEIKHVEQNGQEATVYYTNKSDTTVQRTLKLLREKGKWKVAFTKDTLMPDLTSPSMPDSIGESALPVPPGDSAVRDSSAPAPDSPGE</sequence>
<protein>
    <recommendedName>
        <fullName evidence="4">DUF4878 domain-containing protein</fullName>
    </recommendedName>
</protein>